<dbReference type="Proteomes" id="UP000236454">
    <property type="component" value="Unassembled WGS sequence"/>
</dbReference>
<dbReference type="OrthoDB" id="9801424at2"/>
<reference evidence="1 2" key="1">
    <citation type="submission" date="2016-10" db="EMBL/GenBank/DDBJ databases">
        <authorList>
            <person name="de Groot N.N."/>
        </authorList>
    </citation>
    <scope>NUCLEOTIDE SEQUENCE [LARGE SCALE GENOMIC DNA]</scope>
    <source>
        <strain evidence="1 2">CGMCC 1.7005</strain>
    </source>
</reference>
<protein>
    <submittedName>
        <fullName evidence="1">Uncharacterized protein</fullName>
    </submittedName>
</protein>
<evidence type="ECO:0000313" key="2">
    <source>
        <dbReference type="Proteomes" id="UP000236454"/>
    </source>
</evidence>
<dbReference type="STRING" id="477690.SAMN05216474_2478"/>
<accession>A0A1I7B220</accession>
<gene>
    <name evidence="1" type="ORF">SAMN05216474_2478</name>
</gene>
<organism evidence="1 2">
    <name type="scientific">Lishizhenia tianjinensis</name>
    <dbReference type="NCBI Taxonomy" id="477690"/>
    <lineage>
        <taxon>Bacteria</taxon>
        <taxon>Pseudomonadati</taxon>
        <taxon>Bacteroidota</taxon>
        <taxon>Flavobacteriia</taxon>
        <taxon>Flavobacteriales</taxon>
        <taxon>Crocinitomicaceae</taxon>
        <taxon>Lishizhenia</taxon>
    </lineage>
</organism>
<keyword evidence="2" id="KW-1185">Reference proteome</keyword>
<dbReference type="EMBL" id="FPAS01000004">
    <property type="protein sequence ID" value="SFT81236.1"/>
    <property type="molecule type" value="Genomic_DNA"/>
</dbReference>
<sequence length="205" mass="23788">MKFARKIETKFQPLLKRYGLDQQEELSNAIAFSNGKVTMCFLNEKDDILNITIGNGWSIPLWLISKLFKLDIENFDSFNIEQLEVSSFRNDLINEFNNKLKDILEGDLSWYSRAIKLWRELGLKSNIKIEFIDEKGNILNEPDKYMRGGKETLEIIKESTYERLGQDICNKQGIIHIEIDTTGTNFSVVNNVTFENMSIGKSYKI</sequence>
<dbReference type="RefSeq" id="WP_090250564.1">
    <property type="nucleotide sequence ID" value="NZ_FPAS01000004.1"/>
</dbReference>
<evidence type="ECO:0000313" key="1">
    <source>
        <dbReference type="EMBL" id="SFT81236.1"/>
    </source>
</evidence>
<dbReference type="AlphaFoldDB" id="A0A1I7B220"/>
<name>A0A1I7B220_9FLAO</name>
<proteinExistence type="predicted"/>